<organism evidence="1 2">
    <name type="scientific">Lachnoclostridium phytofermentans (strain ATCC 700394 / DSM 18823 / ISDg)</name>
    <name type="common">Clostridium phytofermentans</name>
    <dbReference type="NCBI Taxonomy" id="357809"/>
    <lineage>
        <taxon>Bacteria</taxon>
        <taxon>Bacillati</taxon>
        <taxon>Bacillota</taxon>
        <taxon>Clostridia</taxon>
        <taxon>Lachnospirales</taxon>
        <taxon>Lachnospiraceae</taxon>
    </lineage>
</organism>
<dbReference type="InterPro" id="IPR005077">
    <property type="entry name" value="Peptidase_C11"/>
</dbReference>
<dbReference type="AlphaFoldDB" id="A9KNZ8"/>
<accession>A9KNZ8</accession>
<dbReference type="HOGENOM" id="CLU_755867_0_0_9"/>
<reference evidence="2" key="1">
    <citation type="submission" date="2007-11" db="EMBL/GenBank/DDBJ databases">
        <title>Complete genome sequence of Clostridium phytofermentans ISDg.</title>
        <authorList>
            <person name="Leschine S.B."/>
            <person name="Warnick T.A."/>
            <person name="Blanchard J.L."/>
            <person name="Schnell D.J."/>
            <person name="Petit E.L."/>
            <person name="LaTouf W.G."/>
            <person name="Copeland A."/>
            <person name="Lucas S."/>
            <person name="Lapidus A."/>
            <person name="Barry K."/>
            <person name="Glavina del Rio T."/>
            <person name="Dalin E."/>
            <person name="Tice H."/>
            <person name="Pitluck S."/>
            <person name="Kiss H."/>
            <person name="Brettin T."/>
            <person name="Bruce D."/>
            <person name="Detter J.C."/>
            <person name="Han C."/>
            <person name="Kuske C."/>
            <person name="Schmutz J."/>
            <person name="Larimer F."/>
            <person name="Land M."/>
            <person name="Hauser L."/>
            <person name="Kyrpides N."/>
            <person name="Kim E.A."/>
            <person name="Richardson P."/>
        </authorList>
    </citation>
    <scope>NUCLEOTIDE SEQUENCE [LARGE SCALE GENOMIC DNA]</scope>
    <source>
        <strain evidence="2">ATCC 700394 / DSM 18823 / ISDg</strain>
    </source>
</reference>
<dbReference type="Proteomes" id="UP000000370">
    <property type="component" value="Chromosome"/>
</dbReference>
<dbReference type="RefSeq" id="WP_012200819.1">
    <property type="nucleotide sequence ID" value="NC_010001.1"/>
</dbReference>
<dbReference type="OrthoDB" id="5507507at2"/>
<keyword evidence="2" id="KW-1185">Reference proteome</keyword>
<dbReference type="eggNOG" id="COG1716">
    <property type="taxonomic scope" value="Bacteria"/>
</dbReference>
<dbReference type="EMBL" id="CP000885">
    <property type="protein sequence ID" value="ABX43168.1"/>
    <property type="molecule type" value="Genomic_DNA"/>
</dbReference>
<sequence>MQNDQQKEWTILFYLNGNNELQPEMLQSKLFIEKEGSDGTVNIVIQYSFVEKHIIEIIRPKYRFNNDAEGQSGVIRYSAAGPDSTFHEELRNINMADPMCFYNFLEWGITNYPAQKYILVLGGHVFQYIGLMPDYSQDLPYLMGYPEMVNVLNLIKKNIGKKIDLLVLDTCYVNRIEMLYELGKEPDPPVSNVLTYINGGPASGLPYDLLIKTIKKINSTVTDKFLLSKLMENLNYDLIAYEIDHNKLESIKNLYSDLADCRLNFNSSSCSFPYELLTNVDENLPWFDLRKKLQDYMPELTICYNNISRKPFGHFYVSAQTISDQHKIDLYHRLAFAKKNSWSKLLYGLHSPINTSDEAETNVHPTILKSNDLYALISAMNPNLGLNENNEILSKLIEYKGWKWKN</sequence>
<dbReference type="STRING" id="357809.Cphy_2808"/>
<evidence type="ECO:0000313" key="2">
    <source>
        <dbReference type="Proteomes" id="UP000000370"/>
    </source>
</evidence>
<proteinExistence type="predicted"/>
<dbReference type="PANTHER" id="PTHR37835">
    <property type="entry name" value="ALPHA-CLOSTRIPAIN"/>
    <property type="match status" value="1"/>
</dbReference>
<name>A9KNZ8_LACP7</name>
<evidence type="ECO:0000313" key="1">
    <source>
        <dbReference type="EMBL" id="ABX43168.1"/>
    </source>
</evidence>
<dbReference type="Pfam" id="PF03415">
    <property type="entry name" value="Peptidase_C11"/>
    <property type="match status" value="1"/>
</dbReference>
<dbReference type="KEGG" id="cpy:Cphy_2808"/>
<gene>
    <name evidence="1" type="ordered locus">Cphy_2808</name>
</gene>
<protein>
    <submittedName>
        <fullName evidence="1">Alpha-clostripain-like protein</fullName>
    </submittedName>
</protein>
<dbReference type="Gene3D" id="3.40.50.11970">
    <property type="match status" value="1"/>
</dbReference>
<dbReference type="PANTHER" id="PTHR37835:SF1">
    <property type="entry name" value="ALPHA-CLOSTRIPAIN"/>
    <property type="match status" value="1"/>
</dbReference>